<dbReference type="GO" id="GO:0030182">
    <property type="term" value="P:neuron differentiation"/>
    <property type="evidence" value="ECO:0007669"/>
    <property type="project" value="UniProtKB-ARBA"/>
</dbReference>
<evidence type="ECO:0000256" key="4">
    <source>
        <dbReference type="ARBA" id="ARBA00022536"/>
    </source>
</evidence>
<dbReference type="CDD" id="cd00054">
    <property type="entry name" value="EGF_CA"/>
    <property type="match status" value="7"/>
</dbReference>
<dbReference type="Gene3D" id="2.60.120.200">
    <property type="match status" value="3"/>
</dbReference>
<dbReference type="InterPro" id="IPR013320">
    <property type="entry name" value="ConA-like_dom_sf"/>
</dbReference>
<feature type="disulfide bond" evidence="15">
    <location>
        <begin position="805"/>
        <end position="815"/>
    </location>
</feature>
<feature type="disulfide bond" evidence="15">
    <location>
        <begin position="904"/>
        <end position="913"/>
    </location>
</feature>
<keyword evidence="5" id="KW-0597">Phosphoprotein</keyword>
<dbReference type="SUPFAM" id="SSF57196">
    <property type="entry name" value="EGF/Laminin"/>
    <property type="match status" value="4"/>
</dbReference>
<dbReference type="Gene3D" id="2.10.25.10">
    <property type="entry name" value="Laminin"/>
    <property type="match status" value="9"/>
</dbReference>
<dbReference type="PROSITE" id="PS01186">
    <property type="entry name" value="EGF_2"/>
    <property type="match status" value="8"/>
</dbReference>
<feature type="domain" description="EGF-like" evidence="19">
    <location>
        <begin position="801"/>
        <end position="836"/>
    </location>
</feature>
<dbReference type="GO" id="GO:0048592">
    <property type="term" value="P:eye morphogenesis"/>
    <property type="evidence" value="ECO:0007669"/>
    <property type="project" value="UniProtKB-ARBA"/>
</dbReference>
<evidence type="ECO:0000256" key="5">
    <source>
        <dbReference type="ARBA" id="ARBA00022553"/>
    </source>
</evidence>
<feature type="domain" description="Laminin G" evidence="18">
    <location>
        <begin position="590"/>
        <end position="761"/>
    </location>
</feature>
<keyword evidence="11 16" id="KW-1133">Transmembrane helix</keyword>
<evidence type="ECO:0000256" key="16">
    <source>
        <dbReference type="SAM" id="Phobius"/>
    </source>
</evidence>
<dbReference type="FunFam" id="2.10.25.10:FF:000472">
    <property type="entry name" value="Uncharacterized protein, isoform A"/>
    <property type="match status" value="1"/>
</dbReference>
<dbReference type="Pfam" id="PF00008">
    <property type="entry name" value="EGF"/>
    <property type="match status" value="7"/>
</dbReference>
<dbReference type="FunFam" id="2.60.120.200:FF:000130">
    <property type="entry name" value="Crumbs 2, cell polarity complex component"/>
    <property type="match status" value="1"/>
</dbReference>
<feature type="disulfide bond" evidence="15">
    <location>
        <begin position="826"/>
        <end position="835"/>
    </location>
</feature>
<dbReference type="PANTHER" id="PTHR12916">
    <property type="entry name" value="CYTOCHROME C OXIDASE POLYPEPTIDE VIC-2"/>
    <property type="match status" value="1"/>
</dbReference>
<keyword evidence="7 17" id="KW-0732">Signal</keyword>
<feature type="domain" description="Laminin G" evidence="18">
    <location>
        <begin position="121"/>
        <end position="306"/>
    </location>
</feature>
<dbReference type="GO" id="GO:0007219">
    <property type="term" value="P:Notch signaling pathway"/>
    <property type="evidence" value="ECO:0007669"/>
    <property type="project" value="UniProtKB-KW"/>
</dbReference>
<feature type="domain" description="EGF-like" evidence="19">
    <location>
        <begin position="308"/>
        <end position="344"/>
    </location>
</feature>
<proteinExistence type="predicted"/>
<dbReference type="Proteomes" id="UP001557470">
    <property type="component" value="Unassembled WGS sequence"/>
</dbReference>
<keyword evidence="4 15" id="KW-0245">EGF-like domain</keyword>
<keyword evidence="21" id="KW-1185">Reference proteome</keyword>
<dbReference type="PRINTS" id="PR00010">
    <property type="entry name" value="EGFBLOOD"/>
</dbReference>
<dbReference type="AlphaFoldDB" id="A0ABD0WRX0"/>
<dbReference type="FunFam" id="2.10.25.10:FF:000565">
    <property type="entry name" value="Predicted protein"/>
    <property type="match status" value="1"/>
</dbReference>
<feature type="domain" description="EGF-like" evidence="19">
    <location>
        <begin position="526"/>
        <end position="562"/>
    </location>
</feature>
<dbReference type="SUPFAM" id="SSF49899">
    <property type="entry name" value="Concanavalin A-like lectins/glucanases"/>
    <property type="match status" value="3"/>
</dbReference>
<dbReference type="GO" id="GO:0080090">
    <property type="term" value="P:regulation of primary metabolic process"/>
    <property type="evidence" value="ECO:0007669"/>
    <property type="project" value="UniProtKB-ARBA"/>
</dbReference>
<feature type="disulfide bond" evidence="15">
    <location>
        <begin position="789"/>
        <end position="798"/>
    </location>
</feature>
<evidence type="ECO:0000313" key="21">
    <source>
        <dbReference type="Proteomes" id="UP001557470"/>
    </source>
</evidence>
<feature type="disulfide bond" evidence="15">
    <location>
        <begin position="107"/>
        <end position="116"/>
    </location>
</feature>
<feature type="domain" description="EGF-like" evidence="19">
    <location>
        <begin position="71"/>
        <end position="117"/>
    </location>
</feature>
<dbReference type="InterPro" id="IPR018097">
    <property type="entry name" value="EGF_Ca-bd_CS"/>
</dbReference>
<dbReference type="InterPro" id="IPR001791">
    <property type="entry name" value="Laminin_G"/>
</dbReference>
<sequence>MKAFLLWLLFALWCRALGPTGVHCEVDLDECESEPCQNGGSCQDGNNSYTCHCVEAELGEDPWGGLNCDVRLTGCRQHQCENGATCEPVLSKALGRGEREHGHICRCPPGFTGEHCSIRTTFSFKSDGYILIQLSLTTNRSQRGNVPPQPRQVLHVQLRFRTTLPDVLLFYRGTEHYFVSLEIIDGLLQAKAQSGKELKTIYPRRVNDGEWREANVTMDNKLGLMVKGPGCDSDGGCKVEDTGHNQLIFPESFPQVFIGGVPQRFLDNTESRKGFTGCMEDLQVDHQLVVPQEISSEHIQKMELGCNKTDWCLPDPCRHLGLCVDLWNSFSCQCNRPYYGSLCEKEYPSWTFSNEETVSYAAFNITQTDRENLTISLFMRSLKPSGLLLQMRKGRRAYLSLYLHEGTLVFSNPPTTLFSNGSYVTSGQRELVTVVVRQDQVGFSRAGKQHLLGKVRMEQGDMVYVGGLPPGESPAPWGGHFKGCLQDITLDDMHLYPNNTDGCHAHKKHQCYFPKKTENVLDGCVSDESCKPGPCQNGGTCKVTWNDFECTCLMGFSGRRCAKRVWCVSDPCLMGSQCVDLVDGYECLTNATFKSNALQFTATGSLETTVTSVSMDIRTREENGVLLRAINGTEVFCLGLLNSSLLVKLQSGNSLELQAFTSDQRISDGAWHHIHLAMADPLQPASRWRLTVDRRFAGNSIGTAGHLNFLNDATVWLAENYTGCLGEVRVGGVYLPLVDGQDAPQVARFVKKSGTGPRMGCVGDDMCQSQPCLNQGTCQDMWNLFNCSCVQGWEGKFCQRDTDECASSPCIHGTCTDLLADYQCECHRGWGGRVCEDRVDACLEHNCLNGGSCVDGMGAYRCVCPPGYTGQRCQSSFPPQRCDEDTCYHGGRCKEGIWGVNCTCKPGYLGDWCETEIDECESRPCLNGATCLDKINGFHCVCVRGFSGKQCESNRQNHMERVPWLVVAIPLVSLCVLLAVVAFVCIVVTARKKRQSEGTYSPSAQEVAGARLEMGSVLKVPPEERLI</sequence>
<dbReference type="Pfam" id="PF12661">
    <property type="entry name" value="hEGF"/>
    <property type="match status" value="1"/>
</dbReference>
<organism evidence="20 21">
    <name type="scientific">Umbra pygmaea</name>
    <name type="common">Eastern mudminnow</name>
    <dbReference type="NCBI Taxonomy" id="75934"/>
    <lineage>
        <taxon>Eukaryota</taxon>
        <taxon>Metazoa</taxon>
        <taxon>Chordata</taxon>
        <taxon>Craniata</taxon>
        <taxon>Vertebrata</taxon>
        <taxon>Euteleostomi</taxon>
        <taxon>Actinopterygii</taxon>
        <taxon>Neopterygii</taxon>
        <taxon>Teleostei</taxon>
        <taxon>Protacanthopterygii</taxon>
        <taxon>Esociformes</taxon>
        <taxon>Umbridae</taxon>
        <taxon>Umbra</taxon>
    </lineage>
</organism>
<dbReference type="PROSITE" id="PS00022">
    <property type="entry name" value="EGF_1"/>
    <property type="match status" value="8"/>
</dbReference>
<evidence type="ECO:0000259" key="19">
    <source>
        <dbReference type="PROSITE" id="PS50026"/>
    </source>
</evidence>
<feature type="domain" description="EGF-like" evidence="19">
    <location>
        <begin position="763"/>
        <end position="799"/>
    </location>
</feature>
<keyword evidence="3" id="KW-1003">Cell membrane</keyword>
<evidence type="ECO:0000256" key="15">
    <source>
        <dbReference type="PROSITE-ProRule" id="PRU00076"/>
    </source>
</evidence>
<accession>A0ABD0WRX0</accession>
<dbReference type="GO" id="GO:0060218">
    <property type="term" value="P:hematopoietic stem cell differentiation"/>
    <property type="evidence" value="ECO:0007669"/>
    <property type="project" value="UniProtKB-ARBA"/>
</dbReference>
<dbReference type="PROSITE" id="PS50026">
    <property type="entry name" value="EGF_3"/>
    <property type="match status" value="9"/>
</dbReference>
<keyword evidence="14" id="KW-0325">Glycoprotein</keyword>
<dbReference type="EMBL" id="JAGEUA010000005">
    <property type="protein sequence ID" value="KAL0979574.1"/>
    <property type="molecule type" value="Genomic_DNA"/>
</dbReference>
<comment type="subcellular location">
    <subcellularLocation>
        <location evidence="1">Apical cell membrane</location>
        <topology evidence="1">Single-pass type I membrane protein</topology>
    </subcellularLocation>
</comment>
<dbReference type="PROSITE" id="PS00010">
    <property type="entry name" value="ASX_HYDROXYL"/>
    <property type="match status" value="6"/>
</dbReference>
<comment type="caution">
    <text evidence="20">The sequence shown here is derived from an EMBL/GenBank/DDBJ whole genome shotgun (WGS) entry which is preliminary data.</text>
</comment>
<evidence type="ECO:0000256" key="2">
    <source>
        <dbReference type="ARBA" id="ARBA00022473"/>
    </source>
</evidence>
<dbReference type="FunFam" id="2.10.25.10:FF:000095">
    <property type="entry name" value="Notch, isoform B"/>
    <property type="match status" value="1"/>
</dbReference>
<evidence type="ECO:0000256" key="10">
    <source>
        <dbReference type="ARBA" id="ARBA00022976"/>
    </source>
</evidence>
<keyword evidence="12 16" id="KW-0472">Membrane</keyword>
<dbReference type="SMART" id="SM00181">
    <property type="entry name" value="EGF"/>
    <property type="match status" value="9"/>
</dbReference>
<evidence type="ECO:0000313" key="20">
    <source>
        <dbReference type="EMBL" id="KAL0979574.1"/>
    </source>
</evidence>
<dbReference type="InterPro" id="IPR000742">
    <property type="entry name" value="EGF"/>
</dbReference>
<feature type="domain" description="EGF-like" evidence="19">
    <location>
        <begin position="838"/>
        <end position="874"/>
    </location>
</feature>
<feature type="transmembrane region" description="Helical" evidence="16">
    <location>
        <begin position="964"/>
        <end position="988"/>
    </location>
</feature>
<evidence type="ECO:0000256" key="3">
    <source>
        <dbReference type="ARBA" id="ARBA00022475"/>
    </source>
</evidence>
<keyword evidence="2" id="KW-0217">Developmental protein</keyword>
<comment type="caution">
    <text evidence="15">Lacks conserved residue(s) required for the propagation of feature annotation.</text>
</comment>
<dbReference type="GO" id="GO:0045597">
    <property type="term" value="P:positive regulation of cell differentiation"/>
    <property type="evidence" value="ECO:0007669"/>
    <property type="project" value="UniProtKB-ARBA"/>
</dbReference>
<dbReference type="PANTHER" id="PTHR12916:SF4">
    <property type="entry name" value="UNINFLATABLE, ISOFORM C"/>
    <property type="match status" value="1"/>
</dbReference>
<evidence type="ECO:0000259" key="18">
    <source>
        <dbReference type="PROSITE" id="PS50025"/>
    </source>
</evidence>
<keyword evidence="6 16" id="KW-0812">Transmembrane</keyword>
<evidence type="ECO:0000256" key="14">
    <source>
        <dbReference type="ARBA" id="ARBA00023180"/>
    </source>
</evidence>
<evidence type="ECO:0000256" key="8">
    <source>
        <dbReference type="ARBA" id="ARBA00022737"/>
    </source>
</evidence>
<keyword evidence="9" id="KW-0221">Differentiation</keyword>
<name>A0ABD0WRX0_UMBPY</name>
<dbReference type="PROSITE" id="PS50025">
    <property type="entry name" value="LAM_G_DOMAIN"/>
    <property type="match status" value="3"/>
</dbReference>
<evidence type="ECO:0000256" key="13">
    <source>
        <dbReference type="ARBA" id="ARBA00023157"/>
    </source>
</evidence>
<keyword evidence="8" id="KW-0677">Repeat</keyword>
<dbReference type="FunFam" id="2.60.120.200:FF:000081">
    <property type="entry name" value="Crumbs 1, cell polarity complex component"/>
    <property type="match status" value="1"/>
</dbReference>
<feature type="domain" description="EGF-like" evidence="19">
    <location>
        <begin position="878"/>
        <end position="914"/>
    </location>
</feature>
<evidence type="ECO:0000256" key="9">
    <source>
        <dbReference type="ARBA" id="ARBA00022782"/>
    </source>
</evidence>
<evidence type="ECO:0000256" key="12">
    <source>
        <dbReference type="ARBA" id="ARBA00023136"/>
    </source>
</evidence>
<feature type="chain" id="PRO_5044773088" evidence="17">
    <location>
        <begin position="17"/>
        <end position="1027"/>
    </location>
</feature>
<dbReference type="GO" id="GO:0048732">
    <property type="term" value="P:gland development"/>
    <property type="evidence" value="ECO:0007669"/>
    <property type="project" value="UniProtKB-ARBA"/>
</dbReference>
<dbReference type="FunFam" id="2.10.25.10:FF:000080">
    <property type="entry name" value="Neurogenic locus notch 1"/>
    <property type="match status" value="1"/>
</dbReference>
<feature type="domain" description="EGF-like" evidence="19">
    <location>
        <begin position="916"/>
        <end position="952"/>
    </location>
</feature>
<dbReference type="Pfam" id="PF02210">
    <property type="entry name" value="Laminin_G_2"/>
    <property type="match status" value="3"/>
</dbReference>
<dbReference type="FunFam" id="2.10.25.10:FF:000143">
    <property type="entry name" value="Protein crumbs 1"/>
    <property type="match status" value="1"/>
</dbReference>
<dbReference type="SMART" id="SM00179">
    <property type="entry name" value="EGF_CA"/>
    <property type="match status" value="8"/>
</dbReference>
<evidence type="ECO:0000256" key="11">
    <source>
        <dbReference type="ARBA" id="ARBA00022989"/>
    </source>
</evidence>
<evidence type="ECO:0000256" key="6">
    <source>
        <dbReference type="ARBA" id="ARBA00022692"/>
    </source>
</evidence>
<dbReference type="SUPFAM" id="SSF57184">
    <property type="entry name" value="Growth factor receptor domain"/>
    <property type="match status" value="1"/>
</dbReference>
<dbReference type="FunFam" id="2.10.25.10:FF:000122">
    <property type="entry name" value="Protein crumbs homolog 2"/>
    <property type="match status" value="1"/>
</dbReference>
<gene>
    <name evidence="20" type="ORF">UPYG_G00186790</name>
</gene>
<dbReference type="GO" id="GO:0003002">
    <property type="term" value="P:regionalization"/>
    <property type="evidence" value="ECO:0007669"/>
    <property type="project" value="UniProtKB-ARBA"/>
</dbReference>
<dbReference type="GO" id="GO:1901222">
    <property type="term" value="P:regulation of non-canonical NF-kappaB signal transduction"/>
    <property type="evidence" value="ECO:0007669"/>
    <property type="project" value="UniProtKB-ARBA"/>
</dbReference>
<evidence type="ECO:0000256" key="17">
    <source>
        <dbReference type="SAM" id="SignalP"/>
    </source>
</evidence>
<evidence type="ECO:0000256" key="1">
    <source>
        <dbReference type="ARBA" id="ARBA00004247"/>
    </source>
</evidence>
<dbReference type="InterPro" id="IPR009030">
    <property type="entry name" value="Growth_fac_rcpt_cys_sf"/>
</dbReference>
<dbReference type="GO" id="GO:0008593">
    <property type="term" value="P:regulation of Notch signaling pathway"/>
    <property type="evidence" value="ECO:0007669"/>
    <property type="project" value="UniProtKB-ARBA"/>
</dbReference>
<keyword evidence="10" id="KW-0914">Notch signaling pathway</keyword>
<evidence type="ECO:0000256" key="7">
    <source>
        <dbReference type="ARBA" id="ARBA00022729"/>
    </source>
</evidence>
<feature type="disulfide bond" evidence="15">
    <location>
        <begin position="864"/>
        <end position="873"/>
    </location>
</feature>
<feature type="domain" description="Laminin G" evidence="18">
    <location>
        <begin position="350"/>
        <end position="524"/>
    </location>
</feature>
<feature type="disulfide bond" evidence="15">
    <location>
        <begin position="942"/>
        <end position="951"/>
    </location>
</feature>
<dbReference type="GO" id="GO:0060255">
    <property type="term" value="P:regulation of macromolecule metabolic process"/>
    <property type="evidence" value="ECO:0007669"/>
    <property type="project" value="UniProtKB-ARBA"/>
</dbReference>
<keyword evidence="13 15" id="KW-1015">Disulfide bond</keyword>
<dbReference type="FunFam" id="2.10.25.10:FF:000006">
    <property type="entry name" value="Versican core protein-like isoform 1"/>
    <property type="match status" value="1"/>
</dbReference>
<dbReference type="GO" id="GO:0051093">
    <property type="term" value="P:negative regulation of developmental process"/>
    <property type="evidence" value="ECO:0007669"/>
    <property type="project" value="UniProtKB-ARBA"/>
</dbReference>
<dbReference type="InterPro" id="IPR000152">
    <property type="entry name" value="EGF-type_Asp/Asn_hydroxyl_site"/>
</dbReference>
<dbReference type="SMART" id="SM00282">
    <property type="entry name" value="LamG"/>
    <property type="match status" value="3"/>
</dbReference>
<feature type="signal peptide" evidence="17">
    <location>
        <begin position="1"/>
        <end position="16"/>
    </location>
</feature>
<dbReference type="CDD" id="cd00110">
    <property type="entry name" value="LamG"/>
    <property type="match status" value="3"/>
</dbReference>
<dbReference type="GO" id="GO:0051241">
    <property type="term" value="P:negative regulation of multicellular organismal process"/>
    <property type="evidence" value="ECO:0007669"/>
    <property type="project" value="UniProtKB-ARBA"/>
</dbReference>
<reference evidence="20 21" key="1">
    <citation type="submission" date="2024-06" db="EMBL/GenBank/DDBJ databases">
        <authorList>
            <person name="Pan Q."/>
            <person name="Wen M."/>
            <person name="Jouanno E."/>
            <person name="Zahm M."/>
            <person name="Klopp C."/>
            <person name="Cabau C."/>
            <person name="Louis A."/>
            <person name="Berthelot C."/>
            <person name="Parey E."/>
            <person name="Roest Crollius H."/>
            <person name="Montfort J."/>
            <person name="Robinson-Rechavi M."/>
            <person name="Bouchez O."/>
            <person name="Lampietro C."/>
            <person name="Lopez Roques C."/>
            <person name="Donnadieu C."/>
            <person name="Postlethwait J."/>
            <person name="Bobe J."/>
            <person name="Verreycken H."/>
            <person name="Guiguen Y."/>
        </authorList>
    </citation>
    <scope>NUCLEOTIDE SEQUENCE [LARGE SCALE GENOMIC DNA]</scope>
    <source>
        <strain evidence="20">Up_M1</strain>
        <tissue evidence="20">Testis</tissue>
    </source>
</reference>
<dbReference type="GO" id="GO:0016324">
    <property type="term" value="C:apical plasma membrane"/>
    <property type="evidence" value="ECO:0007669"/>
    <property type="project" value="UniProtKB-SubCell"/>
</dbReference>
<dbReference type="InterPro" id="IPR013032">
    <property type="entry name" value="EGF-like_CS"/>
</dbReference>
<feature type="domain" description="EGF-like" evidence="19">
    <location>
        <begin position="27"/>
        <end position="69"/>
    </location>
</feature>
<dbReference type="InterPro" id="IPR001881">
    <property type="entry name" value="EGF-like_Ca-bd_dom"/>
</dbReference>
<protein>
    <submittedName>
        <fullName evidence="20">Uncharacterized protein</fullName>
    </submittedName>
</protein>
<feature type="disulfide bond" evidence="15">
    <location>
        <begin position="334"/>
        <end position="343"/>
    </location>
</feature>
<dbReference type="PROSITE" id="PS01187">
    <property type="entry name" value="EGF_CA"/>
    <property type="match status" value="3"/>
</dbReference>
<feature type="disulfide bond" evidence="15">
    <location>
        <begin position="552"/>
        <end position="561"/>
    </location>
</feature>
<dbReference type="GO" id="GO:0009967">
    <property type="term" value="P:positive regulation of signal transduction"/>
    <property type="evidence" value="ECO:0007669"/>
    <property type="project" value="UniProtKB-ARBA"/>
</dbReference>